<name>A0A4C1VSF4_EUMVA</name>
<feature type="compositionally biased region" description="Polar residues" evidence="1">
    <location>
        <begin position="1"/>
        <end position="11"/>
    </location>
</feature>
<dbReference type="Proteomes" id="UP000299102">
    <property type="component" value="Unassembled WGS sequence"/>
</dbReference>
<proteinExistence type="predicted"/>
<evidence type="ECO:0000313" key="3">
    <source>
        <dbReference type="Proteomes" id="UP000299102"/>
    </source>
</evidence>
<feature type="compositionally biased region" description="Low complexity" evidence="1">
    <location>
        <begin position="20"/>
        <end position="30"/>
    </location>
</feature>
<sequence length="113" mass="12193">MGFLLKSNTCVPQRARRSTDSGSRSSAASAPHRVSKKGSWAESIQSAIKKDCGKLCLCDGTIKIRHSVVLKCSIESFPGIRQKLHGEIERRVAAGTGRGGGGGRRQTFRFGDF</sequence>
<accession>A0A4C1VSF4</accession>
<keyword evidence="3" id="KW-1185">Reference proteome</keyword>
<reference evidence="2 3" key="1">
    <citation type="journal article" date="2019" name="Commun. Biol.">
        <title>The bagworm genome reveals a unique fibroin gene that provides high tensile strength.</title>
        <authorList>
            <person name="Kono N."/>
            <person name="Nakamura H."/>
            <person name="Ohtoshi R."/>
            <person name="Tomita M."/>
            <person name="Numata K."/>
            <person name="Arakawa K."/>
        </authorList>
    </citation>
    <scope>NUCLEOTIDE SEQUENCE [LARGE SCALE GENOMIC DNA]</scope>
</reference>
<gene>
    <name evidence="2" type="ORF">EVAR_32993_1</name>
</gene>
<evidence type="ECO:0000256" key="1">
    <source>
        <dbReference type="SAM" id="MobiDB-lite"/>
    </source>
</evidence>
<comment type="caution">
    <text evidence="2">The sequence shown here is derived from an EMBL/GenBank/DDBJ whole genome shotgun (WGS) entry which is preliminary data.</text>
</comment>
<feature type="region of interest" description="Disordered" evidence="1">
    <location>
        <begin position="1"/>
        <end position="40"/>
    </location>
</feature>
<dbReference type="EMBL" id="BGZK01000396">
    <property type="protein sequence ID" value="GBP41267.1"/>
    <property type="molecule type" value="Genomic_DNA"/>
</dbReference>
<feature type="region of interest" description="Disordered" evidence="1">
    <location>
        <begin position="91"/>
        <end position="113"/>
    </location>
</feature>
<evidence type="ECO:0000313" key="2">
    <source>
        <dbReference type="EMBL" id="GBP41267.1"/>
    </source>
</evidence>
<organism evidence="2 3">
    <name type="scientific">Eumeta variegata</name>
    <name type="common">Bagworm moth</name>
    <name type="synonym">Eumeta japonica</name>
    <dbReference type="NCBI Taxonomy" id="151549"/>
    <lineage>
        <taxon>Eukaryota</taxon>
        <taxon>Metazoa</taxon>
        <taxon>Ecdysozoa</taxon>
        <taxon>Arthropoda</taxon>
        <taxon>Hexapoda</taxon>
        <taxon>Insecta</taxon>
        <taxon>Pterygota</taxon>
        <taxon>Neoptera</taxon>
        <taxon>Endopterygota</taxon>
        <taxon>Lepidoptera</taxon>
        <taxon>Glossata</taxon>
        <taxon>Ditrysia</taxon>
        <taxon>Tineoidea</taxon>
        <taxon>Psychidae</taxon>
        <taxon>Oiketicinae</taxon>
        <taxon>Eumeta</taxon>
    </lineage>
</organism>
<protein>
    <submittedName>
        <fullName evidence="2">Uncharacterized protein</fullName>
    </submittedName>
</protein>
<dbReference type="AlphaFoldDB" id="A0A4C1VSF4"/>